<evidence type="ECO:0000313" key="7">
    <source>
        <dbReference type="Proteomes" id="UP001623348"/>
    </source>
</evidence>
<keyword evidence="2" id="KW-0732">Signal</keyword>
<evidence type="ECO:0000256" key="4">
    <source>
        <dbReference type="ARBA" id="ARBA00023180"/>
    </source>
</evidence>
<sequence length="285" mass="32497">MKRGNSEGLASDNLLGHHCGYWQHTDGLAVLPFTDSVTSEIYMAVNESAFLSIAAAAAGKVYDATWLKDKQKMLQLKNNNVKYYVNKEQCRCKILPNGTLQIERVVKEDSGNYTVMVYQQDGKLKAEEVMKFIVLDPVPQPVLSAQCVNKTATVMCEVKQKTKDETFLMELTRDKSKSMQKNATKLELHRQPSGTFRCVVKNEVSKKTAEKLIKCSEEDRKMHACQTDSEMVVRELPQPQCNPTPKQLRVQQRPLPQPHVLQQAQPPRPRPRTQQRTPHHSRERP</sequence>
<evidence type="ECO:0000256" key="2">
    <source>
        <dbReference type="ARBA" id="ARBA00022729"/>
    </source>
</evidence>
<dbReference type="InterPro" id="IPR013783">
    <property type="entry name" value="Ig-like_fold"/>
</dbReference>
<dbReference type="AlphaFoldDB" id="A0ABC9VXP6"/>
<dbReference type="GO" id="GO:0016020">
    <property type="term" value="C:membrane"/>
    <property type="evidence" value="ECO:0007669"/>
    <property type="project" value="UniProtKB-SubCell"/>
</dbReference>
<dbReference type="EMBL" id="BAAFJT010000001">
    <property type="protein sequence ID" value="GAB0177856.1"/>
    <property type="molecule type" value="Genomic_DNA"/>
</dbReference>
<protein>
    <submittedName>
        <fullName evidence="6">T-cell surface antigen CD2</fullName>
    </submittedName>
</protein>
<keyword evidence="3" id="KW-0472">Membrane</keyword>
<dbReference type="InterPro" id="IPR015632">
    <property type="entry name" value="CD2"/>
</dbReference>
<accession>A0ABC9VXP6</accession>
<dbReference type="PRINTS" id="PR01870">
    <property type="entry name" value="CD2ANTIGEN"/>
</dbReference>
<dbReference type="InterPro" id="IPR015631">
    <property type="entry name" value="CD2/SLAM_rcpt"/>
</dbReference>
<feature type="region of interest" description="Disordered" evidence="5">
    <location>
        <begin position="236"/>
        <end position="285"/>
    </location>
</feature>
<feature type="compositionally biased region" description="Low complexity" evidence="5">
    <location>
        <begin position="247"/>
        <end position="265"/>
    </location>
</feature>
<name>A0ABC9VXP6_GRUJA</name>
<keyword evidence="4" id="KW-0325">Glycoprotein</keyword>
<reference evidence="6 7" key="1">
    <citation type="submission" date="2024-06" db="EMBL/GenBank/DDBJ databases">
        <title>The draft genome of Grus japonensis, version 3.</title>
        <authorList>
            <person name="Nabeshima K."/>
            <person name="Suzuki S."/>
            <person name="Onuma M."/>
        </authorList>
    </citation>
    <scope>NUCLEOTIDE SEQUENCE [LARGE SCALE GENOMIC DNA]</scope>
    <source>
        <strain evidence="6 7">451A</strain>
    </source>
</reference>
<dbReference type="PANTHER" id="PTHR12080:SF54">
    <property type="entry name" value="T-CELL SURFACE ANTIGEN CD2"/>
    <property type="match status" value="1"/>
</dbReference>
<organism evidence="6 7">
    <name type="scientific">Grus japonensis</name>
    <name type="common">Japanese crane</name>
    <name type="synonym">Red-crowned crane</name>
    <dbReference type="NCBI Taxonomy" id="30415"/>
    <lineage>
        <taxon>Eukaryota</taxon>
        <taxon>Metazoa</taxon>
        <taxon>Chordata</taxon>
        <taxon>Craniata</taxon>
        <taxon>Vertebrata</taxon>
        <taxon>Euteleostomi</taxon>
        <taxon>Archelosauria</taxon>
        <taxon>Archosauria</taxon>
        <taxon>Dinosauria</taxon>
        <taxon>Saurischia</taxon>
        <taxon>Theropoda</taxon>
        <taxon>Coelurosauria</taxon>
        <taxon>Aves</taxon>
        <taxon>Neognathae</taxon>
        <taxon>Neoaves</taxon>
        <taxon>Gruiformes</taxon>
        <taxon>Gruidae</taxon>
        <taxon>Grus</taxon>
    </lineage>
</organism>
<dbReference type="Gene3D" id="2.60.40.10">
    <property type="entry name" value="Immunoglobulins"/>
    <property type="match status" value="2"/>
</dbReference>
<proteinExistence type="predicted"/>
<dbReference type="SUPFAM" id="SSF48726">
    <property type="entry name" value="Immunoglobulin"/>
    <property type="match status" value="2"/>
</dbReference>
<evidence type="ECO:0000256" key="3">
    <source>
        <dbReference type="ARBA" id="ARBA00023136"/>
    </source>
</evidence>
<keyword evidence="7" id="KW-1185">Reference proteome</keyword>
<dbReference type="PANTHER" id="PTHR12080">
    <property type="entry name" value="SIGNALING LYMPHOCYTIC ACTIVATION MOLECULE"/>
    <property type="match status" value="1"/>
</dbReference>
<feature type="compositionally biased region" description="Basic residues" evidence="5">
    <location>
        <begin position="269"/>
        <end position="285"/>
    </location>
</feature>
<evidence type="ECO:0000256" key="5">
    <source>
        <dbReference type="SAM" id="MobiDB-lite"/>
    </source>
</evidence>
<evidence type="ECO:0000256" key="1">
    <source>
        <dbReference type="ARBA" id="ARBA00004370"/>
    </source>
</evidence>
<comment type="subcellular location">
    <subcellularLocation>
        <location evidence="1">Membrane</location>
    </subcellularLocation>
</comment>
<dbReference type="Proteomes" id="UP001623348">
    <property type="component" value="Unassembled WGS sequence"/>
</dbReference>
<dbReference type="InterPro" id="IPR036179">
    <property type="entry name" value="Ig-like_dom_sf"/>
</dbReference>
<evidence type="ECO:0000313" key="6">
    <source>
        <dbReference type="EMBL" id="GAB0177856.1"/>
    </source>
</evidence>
<gene>
    <name evidence="6" type="ORF">GRJ2_000250900</name>
</gene>
<comment type="caution">
    <text evidence="6">The sequence shown here is derived from an EMBL/GenBank/DDBJ whole genome shotgun (WGS) entry which is preliminary data.</text>
</comment>